<keyword evidence="3" id="KW-0677">Repeat</keyword>
<dbReference type="PANTHER" id="PTHR22845">
    <property type="entry name" value="APOPTOTIC PROTEASE-ACTIVATING FACTOR 1"/>
    <property type="match status" value="1"/>
</dbReference>
<dbReference type="InterPro" id="IPR036322">
    <property type="entry name" value="WD40_repeat_dom_sf"/>
</dbReference>
<dbReference type="InterPro" id="IPR002182">
    <property type="entry name" value="NB-ARC"/>
</dbReference>
<dbReference type="PROSITE" id="PS50294">
    <property type="entry name" value="WD_REPEATS_REGION"/>
    <property type="match status" value="5"/>
</dbReference>
<dbReference type="PROSITE" id="PS00678">
    <property type="entry name" value="WD_REPEATS_1"/>
    <property type="match status" value="1"/>
</dbReference>
<dbReference type="Gene3D" id="1.10.8.430">
    <property type="entry name" value="Helical domain of apoptotic protease-activating factors"/>
    <property type="match status" value="1"/>
</dbReference>
<evidence type="ECO:0000256" key="3">
    <source>
        <dbReference type="ARBA" id="ARBA00022737"/>
    </source>
</evidence>
<feature type="domain" description="CARD" evidence="5">
    <location>
        <begin position="3"/>
        <end position="92"/>
    </location>
</feature>
<dbReference type="SUPFAM" id="SSF52540">
    <property type="entry name" value="P-loop containing nucleoside triphosphate hydrolases"/>
    <property type="match status" value="1"/>
</dbReference>
<accession>A0A5J5CGW1</accession>
<dbReference type="SMART" id="SM00320">
    <property type="entry name" value="WD40"/>
    <property type="match status" value="10"/>
</dbReference>
<dbReference type="InterPro" id="IPR027417">
    <property type="entry name" value="P-loop_NTPase"/>
</dbReference>
<feature type="repeat" description="WD" evidence="4">
    <location>
        <begin position="553"/>
        <end position="594"/>
    </location>
</feature>
<gene>
    <name evidence="6" type="ORF">FQN60_005770</name>
</gene>
<feature type="non-terminal residue" evidence="6">
    <location>
        <position position="1072"/>
    </location>
</feature>
<organism evidence="6 7">
    <name type="scientific">Etheostoma spectabile</name>
    <name type="common">orangethroat darter</name>
    <dbReference type="NCBI Taxonomy" id="54343"/>
    <lineage>
        <taxon>Eukaryota</taxon>
        <taxon>Metazoa</taxon>
        <taxon>Chordata</taxon>
        <taxon>Craniata</taxon>
        <taxon>Vertebrata</taxon>
        <taxon>Euteleostomi</taxon>
        <taxon>Actinopterygii</taxon>
        <taxon>Neopterygii</taxon>
        <taxon>Teleostei</taxon>
        <taxon>Neoteleostei</taxon>
        <taxon>Acanthomorphata</taxon>
        <taxon>Eupercaria</taxon>
        <taxon>Perciformes</taxon>
        <taxon>Percoidei</taxon>
        <taxon>Percidae</taxon>
        <taxon>Etheostomatinae</taxon>
        <taxon>Etheostoma</taxon>
    </lineage>
</organism>
<dbReference type="EMBL" id="VOFY01000023">
    <property type="protein sequence ID" value="KAA8580235.1"/>
    <property type="molecule type" value="Genomic_DNA"/>
</dbReference>
<dbReference type="PANTHER" id="PTHR22845:SF5">
    <property type="entry name" value="APOPTOTIC PROTEASE-ACTIVATING FACTOR 1"/>
    <property type="match status" value="1"/>
</dbReference>
<dbReference type="Gene3D" id="2.130.10.10">
    <property type="entry name" value="YVTN repeat-like/Quinoprotein amine dehydrogenase"/>
    <property type="match status" value="2"/>
</dbReference>
<dbReference type="GO" id="GO:0006915">
    <property type="term" value="P:apoptotic process"/>
    <property type="evidence" value="ECO:0007669"/>
    <property type="project" value="UniProtKB-KW"/>
</dbReference>
<dbReference type="FunFam" id="1.10.8.430:FF:000001">
    <property type="entry name" value="Apoptotic protease-activating factor 1"/>
    <property type="match status" value="1"/>
</dbReference>
<dbReference type="InterPro" id="IPR036388">
    <property type="entry name" value="WH-like_DNA-bd_sf"/>
</dbReference>
<dbReference type="AlphaFoldDB" id="A0A5J5CGW1"/>
<dbReference type="InterPro" id="IPR019775">
    <property type="entry name" value="WD40_repeat_CS"/>
</dbReference>
<dbReference type="Pfam" id="PF17908">
    <property type="entry name" value="APAF1_C"/>
    <property type="match status" value="1"/>
</dbReference>
<feature type="repeat" description="WD" evidence="4">
    <location>
        <begin position="867"/>
        <end position="908"/>
    </location>
</feature>
<evidence type="ECO:0000256" key="4">
    <source>
        <dbReference type="PROSITE-ProRule" id="PRU00221"/>
    </source>
</evidence>
<name>A0A5J5CGW1_9PERO</name>
<dbReference type="PRINTS" id="PR00320">
    <property type="entry name" value="GPROTEINBRPT"/>
</dbReference>
<dbReference type="InterPro" id="IPR001315">
    <property type="entry name" value="CARD"/>
</dbReference>
<dbReference type="Pfam" id="PF00931">
    <property type="entry name" value="NB-ARC"/>
    <property type="match status" value="2"/>
</dbReference>
<dbReference type="Gene3D" id="3.40.50.300">
    <property type="entry name" value="P-loop containing nucleotide triphosphate hydrolases"/>
    <property type="match status" value="2"/>
</dbReference>
<dbReference type="InterPro" id="IPR041452">
    <property type="entry name" value="APAF1_C"/>
</dbReference>
<dbReference type="Pfam" id="PF00400">
    <property type="entry name" value="WD40"/>
    <property type="match status" value="8"/>
</dbReference>
<dbReference type="GO" id="GO:0005829">
    <property type="term" value="C:cytosol"/>
    <property type="evidence" value="ECO:0007669"/>
    <property type="project" value="UniProtKB-ARBA"/>
</dbReference>
<dbReference type="InterPro" id="IPR011029">
    <property type="entry name" value="DEATH-like_dom_sf"/>
</dbReference>
<dbReference type="InterPro" id="IPR042197">
    <property type="entry name" value="Apaf_helical"/>
</dbReference>
<reference evidence="6 7" key="1">
    <citation type="submission" date="2019-08" db="EMBL/GenBank/DDBJ databases">
        <title>A chromosome-level genome assembly, high-density linkage maps, and genome scans reveal the genomic architecture of hybrid incompatibilities underlying speciation via character displacement in darters (Percidae: Etheostominae).</title>
        <authorList>
            <person name="Moran R.L."/>
            <person name="Catchen J.M."/>
            <person name="Fuller R.C."/>
        </authorList>
    </citation>
    <scope>NUCLEOTIDE SEQUENCE [LARGE SCALE GENOMIC DNA]</scope>
    <source>
        <strain evidence="6">EspeVRDwgs_2016</strain>
        <tissue evidence="6">Muscle</tissue>
    </source>
</reference>
<dbReference type="PROSITE" id="PS50209">
    <property type="entry name" value="CARD"/>
    <property type="match status" value="1"/>
</dbReference>
<dbReference type="Pfam" id="PF00619">
    <property type="entry name" value="CARD"/>
    <property type="match status" value="1"/>
</dbReference>
<evidence type="ECO:0000313" key="6">
    <source>
        <dbReference type="EMBL" id="KAA8580235.1"/>
    </source>
</evidence>
<protein>
    <recommendedName>
        <fullName evidence="5">CARD domain-containing protein</fullName>
    </recommendedName>
</protein>
<dbReference type="GO" id="GO:0042981">
    <property type="term" value="P:regulation of apoptotic process"/>
    <property type="evidence" value="ECO:0007669"/>
    <property type="project" value="InterPro"/>
</dbReference>
<sequence length="1072" mass="121346">MALEEGARSCLLRFRHRLEEDIKPSYLMDHMISDGVLTVDEEERISNQPTRKDQAVALLELLLRKDNHGYSSFYNALVKEAYDDLANLLHDALPRTLPGAYRSSSDSCTSYVQTVLSDGGVPQRPVVFVNRPEFVNRVREKLFRLQKEPGWVTVFGMAGSGKSVLAAEAVRHHELIEECFPGGIHWLSIGQLDKPDLMVKIQSLSLLILDDIWDSTVLKAFDIHCRILLTTRNRSLADSVSVESGLDEKKGLEILALYTNAKVQGLPEEARSIVKECKGSPLVVSLIGALLKEKPNRWRYYLNQLQQKQFKRIRKSSSYDYDALDQAMDASIEVLPDEHRELYKDLSVIEKDIKVPAKVLSVLWDLEPEEVEDILEEFVNKSLLFVDSNNKPYLYYLHDLQLDFLVEQNRTQLESLHNKVVHQYQQHYRNGPPTSGDEECLYWIRFLTHHMAKANLSQIMGPAHLINDYVEYGPILDKEALLQAQDRASKGKLYFDWLNKSSVENLSRLVIHPHQGSIYSACFSHDGAKIASSGASKTLKVFKSTSGEKLTEIQAHDDEVLCCAFSPDDRLLATCSSDRKVKVWNVERSMLLRVFDEEHEEQVNHCQFTNTTRRPLLATCSNDKFLNVKLWNLNKPSSQNTMFGHFEPVNHCCFSPDDTYLSTSSNDGTVKMSSANEWKTINVSNMFAESDEEVLVFDVETSDMLLEIRTNRLSTVQYCHACSTSNLLAIAFSNYAVELWDLETNKKMADCSGHLSWVQRVQFSPDGSQLLSCSDDQTVRLWETNKVHTSSAVCLKRDSDVLFYDEEIIVSAADNCNRLQVRDGRTGSVLFQSEEKSSRIRCTCMCRQPSAVALGQDNGTVQLLATLLGHTKTVLHCQFSSNGQTLITSSEDTTIRVWRWQSGECKVLQGHKEQVRCFSLLSTLPVDTRLLSWSFDGTVKMFDIGSGEKLQDIQAHRGAILSCHVSPDGCLFATTSADKTVKLWRCESWQYVHTLNGHQDCVRSCRFSWDSRWLATGDDNGEIRLWSVKDGSLLRICSRDGKDGMDSLHGGWVTDLHFSPDNSLLVSTGGYI</sequence>
<dbReference type="InterPro" id="IPR015943">
    <property type="entry name" value="WD40/YVTN_repeat-like_dom_sf"/>
</dbReference>
<evidence type="ECO:0000256" key="1">
    <source>
        <dbReference type="ARBA" id="ARBA00022574"/>
    </source>
</evidence>
<proteinExistence type="predicted"/>
<feature type="repeat" description="WD" evidence="4">
    <location>
        <begin position="995"/>
        <end position="1036"/>
    </location>
</feature>
<dbReference type="GO" id="GO:0043531">
    <property type="term" value="F:ADP binding"/>
    <property type="evidence" value="ECO:0007669"/>
    <property type="project" value="InterPro"/>
</dbReference>
<dbReference type="Gene3D" id="1.10.533.10">
    <property type="entry name" value="Death Domain, Fas"/>
    <property type="match status" value="1"/>
</dbReference>
<dbReference type="Proteomes" id="UP000327493">
    <property type="component" value="Chromosome 23"/>
</dbReference>
<dbReference type="InterPro" id="IPR048975">
    <property type="entry name" value="WHD_APAF1"/>
</dbReference>
<feature type="repeat" description="WD" evidence="4">
    <location>
        <begin position="642"/>
        <end position="672"/>
    </location>
</feature>
<evidence type="ECO:0000259" key="5">
    <source>
        <dbReference type="PROSITE" id="PS50209"/>
    </source>
</evidence>
<dbReference type="SUPFAM" id="SSF47986">
    <property type="entry name" value="DEATH domain"/>
    <property type="match status" value="1"/>
</dbReference>
<dbReference type="PROSITE" id="PS50082">
    <property type="entry name" value="WD_REPEATS_2"/>
    <property type="match status" value="6"/>
</dbReference>
<dbReference type="CDD" id="cd00200">
    <property type="entry name" value="WD40"/>
    <property type="match status" value="2"/>
</dbReference>
<dbReference type="FunFam" id="1.10.533.10:FF:000081">
    <property type="entry name" value="Apoptotic protease-activating factor 1"/>
    <property type="match status" value="1"/>
</dbReference>
<dbReference type="SMART" id="SM00114">
    <property type="entry name" value="CARD"/>
    <property type="match status" value="1"/>
</dbReference>
<keyword evidence="1 4" id="KW-0853">WD repeat</keyword>
<dbReference type="InterPro" id="IPR001680">
    <property type="entry name" value="WD40_rpt"/>
</dbReference>
<feature type="repeat" description="WD" evidence="4">
    <location>
        <begin position="751"/>
        <end position="792"/>
    </location>
</feature>
<dbReference type="Gene3D" id="1.10.10.10">
    <property type="entry name" value="Winged helix-like DNA-binding domain superfamily/Winged helix DNA-binding domain"/>
    <property type="match status" value="1"/>
</dbReference>
<evidence type="ECO:0000256" key="2">
    <source>
        <dbReference type="ARBA" id="ARBA00022703"/>
    </source>
</evidence>
<dbReference type="InterPro" id="IPR020472">
    <property type="entry name" value="WD40_PAC1"/>
</dbReference>
<keyword evidence="2" id="KW-0053">Apoptosis</keyword>
<evidence type="ECO:0000313" key="7">
    <source>
        <dbReference type="Proteomes" id="UP000327493"/>
    </source>
</evidence>
<keyword evidence="7" id="KW-1185">Reference proteome</keyword>
<dbReference type="SUPFAM" id="SSF50978">
    <property type="entry name" value="WD40 repeat-like"/>
    <property type="match status" value="2"/>
</dbReference>
<feature type="repeat" description="WD" evidence="4">
    <location>
        <begin position="953"/>
        <end position="994"/>
    </location>
</feature>
<dbReference type="Gene3D" id="1.25.40.370">
    <property type="match status" value="1"/>
</dbReference>
<dbReference type="Pfam" id="PF21296">
    <property type="entry name" value="WHD_APAF1"/>
    <property type="match status" value="1"/>
</dbReference>
<comment type="caution">
    <text evidence="6">The sequence shown here is derived from an EMBL/GenBank/DDBJ whole genome shotgun (WGS) entry which is preliminary data.</text>
</comment>